<dbReference type="KEGG" id="cheb:HH215_13760"/>
<keyword evidence="2" id="KW-1185">Reference proteome</keyword>
<dbReference type="GO" id="GO:0043937">
    <property type="term" value="P:regulation of sporulation"/>
    <property type="evidence" value="ECO:0007669"/>
    <property type="project" value="InterPro"/>
</dbReference>
<evidence type="ECO:0000313" key="2">
    <source>
        <dbReference type="Proteomes" id="UP000502248"/>
    </source>
</evidence>
<organism evidence="1 2">
    <name type="scientific">Cohnella herbarum</name>
    <dbReference type="NCBI Taxonomy" id="2728023"/>
    <lineage>
        <taxon>Bacteria</taxon>
        <taxon>Bacillati</taxon>
        <taxon>Bacillota</taxon>
        <taxon>Bacilli</taxon>
        <taxon>Bacillales</taxon>
        <taxon>Paenibacillaceae</taxon>
        <taxon>Cohnella</taxon>
    </lineage>
</organism>
<dbReference type="RefSeq" id="WP_169280435.1">
    <property type="nucleotide sequence ID" value="NZ_CP051680.1"/>
</dbReference>
<proteinExistence type="predicted"/>
<evidence type="ECO:0000313" key="1">
    <source>
        <dbReference type="EMBL" id="QJD84150.1"/>
    </source>
</evidence>
<dbReference type="Gene3D" id="4.10.280.10">
    <property type="entry name" value="Helix-loop-helix DNA-binding domain"/>
    <property type="match status" value="1"/>
</dbReference>
<dbReference type="SUPFAM" id="SSF140500">
    <property type="entry name" value="BAS1536-like"/>
    <property type="match status" value="1"/>
</dbReference>
<sequence>MESKTKLSIIMRRIENLRNEMVQSFLQNGTDMSNPQVLRLSRLLDDQLNKYERCKREIKSGSSSPTVKSPLFIFRNPHVVSQSGHCF</sequence>
<reference evidence="1 2" key="1">
    <citation type="submission" date="2020-04" db="EMBL/GenBank/DDBJ databases">
        <title>Genome sequencing of novel species.</title>
        <authorList>
            <person name="Heo J."/>
            <person name="Kim S.-J."/>
            <person name="Kim J.-S."/>
            <person name="Hong S.-B."/>
            <person name="Kwon S.-W."/>
        </authorList>
    </citation>
    <scope>NUCLEOTIDE SEQUENCE [LARGE SCALE GENOMIC DNA]</scope>
    <source>
        <strain evidence="1 2">MFER-1</strain>
    </source>
</reference>
<dbReference type="InterPro" id="IPR018540">
    <property type="entry name" value="Spo0E-like"/>
</dbReference>
<accession>A0A7Z2VJT5</accession>
<dbReference type="GO" id="GO:0046983">
    <property type="term" value="F:protein dimerization activity"/>
    <property type="evidence" value="ECO:0007669"/>
    <property type="project" value="InterPro"/>
</dbReference>
<dbReference type="AlphaFoldDB" id="A0A7Z2VJT5"/>
<dbReference type="EMBL" id="CP051680">
    <property type="protein sequence ID" value="QJD84150.1"/>
    <property type="molecule type" value="Genomic_DNA"/>
</dbReference>
<name>A0A7Z2VJT5_9BACL</name>
<dbReference type="InterPro" id="IPR036638">
    <property type="entry name" value="HLH_DNA-bd_sf"/>
</dbReference>
<gene>
    <name evidence="1" type="ORF">HH215_13760</name>
</gene>
<dbReference type="Proteomes" id="UP000502248">
    <property type="component" value="Chromosome"/>
</dbReference>
<protein>
    <submittedName>
        <fullName evidence="1">Aspartyl-phosphate phosphatase Spo0E family protein</fullName>
    </submittedName>
</protein>
<dbReference type="Pfam" id="PF09388">
    <property type="entry name" value="SpoOE-like"/>
    <property type="match status" value="1"/>
</dbReference>
<dbReference type="InterPro" id="IPR037208">
    <property type="entry name" value="Spo0E-like_sf"/>
</dbReference>